<dbReference type="PANTHER" id="PTHR13903">
    <property type="entry name" value="PIRIN-RELATED"/>
    <property type="match status" value="1"/>
</dbReference>
<feature type="domain" description="Pirin N-terminal" evidence="3">
    <location>
        <begin position="65"/>
        <end position="140"/>
    </location>
</feature>
<evidence type="ECO:0000256" key="2">
    <source>
        <dbReference type="SAM" id="MobiDB-lite"/>
    </source>
</evidence>
<evidence type="ECO:0000313" key="5">
    <source>
        <dbReference type="EMBL" id="CAB4730012.1"/>
    </source>
</evidence>
<feature type="region of interest" description="Disordered" evidence="2">
    <location>
        <begin position="352"/>
        <end position="379"/>
    </location>
</feature>
<dbReference type="InterPro" id="IPR003829">
    <property type="entry name" value="Pirin_N_dom"/>
</dbReference>
<sequence>MADTVLETVPLGNPPWPTVDPFLFCVHHLDRYPAGNDVFGPVASLHGRKIGSDFAGIDGWRMYHGDAVPGFPQHPHRGFETVTVARQGFIDHSDSLGAAARFGAGDVQWMTAGGGVVHSEMFPLLHRDGPNPAELFQIWLNLPRADKMVDAHFAMLWNEEIPVLAHVDDAGARTEVTVIAGVLGGLVPPPPPPHSWAADPAHELAIWTIRLDAGATWEMPAASDLVVRTVYVFAGDEVSFNGEVVRAGHAAALRPDRTVMMQAGRELVEILMLQARPIGEPVEQYGPFVLNDRAGVQQAFEDYQRTGFGGWPWPSDEPVHEREAGRFARHADGRVEQPLVRENARVRRAHVEASGDENVKRYEPRPPRPAHAWRSWCRR</sequence>
<evidence type="ECO:0000256" key="1">
    <source>
        <dbReference type="ARBA" id="ARBA00008416"/>
    </source>
</evidence>
<evidence type="ECO:0000259" key="4">
    <source>
        <dbReference type="Pfam" id="PF05726"/>
    </source>
</evidence>
<dbReference type="InterPro" id="IPR008778">
    <property type="entry name" value="Pirin_C_dom"/>
</dbReference>
<dbReference type="InterPro" id="IPR011051">
    <property type="entry name" value="RmlC_Cupin_sf"/>
</dbReference>
<evidence type="ECO:0000313" key="6">
    <source>
        <dbReference type="EMBL" id="CAB4812344.1"/>
    </source>
</evidence>
<protein>
    <submittedName>
        <fullName evidence="6">Unannotated protein</fullName>
    </submittedName>
</protein>
<dbReference type="AlphaFoldDB" id="A0A6J6YVJ7"/>
<dbReference type="PANTHER" id="PTHR13903:SF8">
    <property type="entry name" value="PIRIN"/>
    <property type="match status" value="1"/>
</dbReference>
<dbReference type="EMBL" id="CAFABA010000002">
    <property type="protein sequence ID" value="CAB4812344.1"/>
    <property type="molecule type" value="Genomic_DNA"/>
</dbReference>
<name>A0A6J6YVJ7_9ZZZZ</name>
<comment type="similarity">
    <text evidence="1">Belongs to the pirin family.</text>
</comment>
<reference evidence="6" key="1">
    <citation type="submission" date="2020-05" db="EMBL/GenBank/DDBJ databases">
        <authorList>
            <person name="Chiriac C."/>
            <person name="Salcher M."/>
            <person name="Ghai R."/>
            <person name="Kavagutti S V."/>
        </authorList>
    </citation>
    <scope>NUCLEOTIDE SEQUENCE</scope>
</reference>
<dbReference type="SUPFAM" id="SSF51182">
    <property type="entry name" value="RmlC-like cupins"/>
    <property type="match status" value="1"/>
</dbReference>
<organism evidence="6">
    <name type="scientific">freshwater metagenome</name>
    <dbReference type="NCBI Taxonomy" id="449393"/>
    <lineage>
        <taxon>unclassified sequences</taxon>
        <taxon>metagenomes</taxon>
        <taxon>ecological metagenomes</taxon>
    </lineage>
</organism>
<dbReference type="EMBL" id="CAFBOS010000001">
    <property type="protein sequence ID" value="CAB4975357.1"/>
    <property type="molecule type" value="Genomic_DNA"/>
</dbReference>
<dbReference type="CDD" id="cd02909">
    <property type="entry name" value="cupin_pirin_N"/>
    <property type="match status" value="1"/>
</dbReference>
<dbReference type="InterPro" id="IPR012093">
    <property type="entry name" value="Pirin"/>
</dbReference>
<evidence type="ECO:0000313" key="7">
    <source>
        <dbReference type="EMBL" id="CAB4943438.1"/>
    </source>
</evidence>
<dbReference type="Pfam" id="PF05726">
    <property type="entry name" value="Pirin_C"/>
    <property type="match status" value="1"/>
</dbReference>
<dbReference type="EMBL" id="CAFBMH010000263">
    <property type="protein sequence ID" value="CAB4943438.1"/>
    <property type="molecule type" value="Genomic_DNA"/>
</dbReference>
<dbReference type="Pfam" id="PF02678">
    <property type="entry name" value="Pirin"/>
    <property type="match status" value="1"/>
</dbReference>
<dbReference type="Gene3D" id="2.60.120.10">
    <property type="entry name" value="Jelly Rolls"/>
    <property type="match status" value="2"/>
</dbReference>
<feature type="domain" description="Pirin C-terminal" evidence="4">
    <location>
        <begin position="207"/>
        <end position="309"/>
    </location>
</feature>
<evidence type="ECO:0000313" key="8">
    <source>
        <dbReference type="EMBL" id="CAB4975357.1"/>
    </source>
</evidence>
<gene>
    <name evidence="5" type="ORF">UFOPK2754_00410</name>
    <name evidence="6" type="ORF">UFOPK3139_00073</name>
    <name evidence="7" type="ORF">UFOPK3543_03379</name>
    <name evidence="8" type="ORF">UFOPK3967_00018</name>
</gene>
<dbReference type="EMBL" id="CAEZYR010000009">
    <property type="protein sequence ID" value="CAB4730012.1"/>
    <property type="molecule type" value="Genomic_DNA"/>
</dbReference>
<evidence type="ECO:0000259" key="3">
    <source>
        <dbReference type="Pfam" id="PF02678"/>
    </source>
</evidence>
<feature type="compositionally biased region" description="Basic and acidic residues" evidence="2">
    <location>
        <begin position="352"/>
        <end position="366"/>
    </location>
</feature>
<dbReference type="InterPro" id="IPR014710">
    <property type="entry name" value="RmlC-like_jellyroll"/>
</dbReference>
<proteinExistence type="inferred from homology"/>
<accession>A0A6J6YVJ7</accession>